<dbReference type="Gene3D" id="3.20.20.70">
    <property type="entry name" value="Aldolase class I"/>
    <property type="match status" value="1"/>
</dbReference>
<dbReference type="InterPro" id="IPR051196">
    <property type="entry name" value="RSAD2/Viperin_antiviral"/>
</dbReference>
<protein>
    <recommendedName>
        <fullName evidence="10">Radical SAM core domain-containing protein</fullName>
    </recommendedName>
</protein>
<keyword evidence="3" id="KW-0949">S-adenosyl-L-methionine</keyword>
<dbReference type="GO" id="GO:0051539">
    <property type="term" value="F:4 iron, 4 sulfur cluster binding"/>
    <property type="evidence" value="ECO:0007669"/>
    <property type="project" value="UniProtKB-KW"/>
</dbReference>
<keyword evidence="5" id="KW-0408">Iron</keyword>
<dbReference type="SFLD" id="SFLDG01067">
    <property type="entry name" value="SPASM/twitch_domain_containing"/>
    <property type="match status" value="1"/>
</dbReference>
<dbReference type="VEuPathDB" id="FungiDB:PV06_04724"/>
<dbReference type="EMBL" id="KN847335">
    <property type="protein sequence ID" value="KIW43640.1"/>
    <property type="molecule type" value="Genomic_DNA"/>
</dbReference>
<keyword evidence="7" id="KW-0051">Antiviral defense</keyword>
<evidence type="ECO:0000256" key="8">
    <source>
        <dbReference type="ARBA" id="ARBA00023128"/>
    </source>
</evidence>
<dbReference type="InterPro" id="IPR013785">
    <property type="entry name" value="Aldolase_TIM"/>
</dbReference>
<keyword evidence="2" id="KW-0004">4Fe-4S</keyword>
<dbReference type="GO" id="GO:0046872">
    <property type="term" value="F:metal ion binding"/>
    <property type="evidence" value="ECO:0007669"/>
    <property type="project" value="UniProtKB-KW"/>
</dbReference>
<evidence type="ECO:0000256" key="1">
    <source>
        <dbReference type="ARBA" id="ARBA00001966"/>
    </source>
</evidence>
<keyword evidence="6" id="KW-0411">Iron-sulfur</keyword>
<dbReference type="RefSeq" id="XP_016263856.1">
    <property type="nucleotide sequence ID" value="XM_016405650.1"/>
</dbReference>
<keyword evidence="9" id="KW-0472">Membrane</keyword>
<keyword evidence="9" id="KW-1133">Transmembrane helix</keyword>
<evidence type="ECO:0000256" key="5">
    <source>
        <dbReference type="ARBA" id="ARBA00023004"/>
    </source>
</evidence>
<evidence type="ECO:0000256" key="9">
    <source>
        <dbReference type="SAM" id="Phobius"/>
    </source>
</evidence>
<evidence type="ECO:0000256" key="6">
    <source>
        <dbReference type="ARBA" id="ARBA00023014"/>
    </source>
</evidence>
<name>A0A0D2DMF8_9EURO</name>
<organism evidence="11 12">
    <name type="scientific">Exophiala oligosperma</name>
    <dbReference type="NCBI Taxonomy" id="215243"/>
    <lineage>
        <taxon>Eukaryota</taxon>
        <taxon>Fungi</taxon>
        <taxon>Dikarya</taxon>
        <taxon>Ascomycota</taxon>
        <taxon>Pezizomycotina</taxon>
        <taxon>Eurotiomycetes</taxon>
        <taxon>Chaetothyriomycetidae</taxon>
        <taxon>Chaetothyriales</taxon>
        <taxon>Herpotrichiellaceae</taxon>
        <taxon>Exophiala</taxon>
    </lineage>
</organism>
<dbReference type="InterPro" id="IPR058240">
    <property type="entry name" value="rSAM_sf"/>
</dbReference>
<keyword evidence="9" id="KW-0812">Transmembrane</keyword>
<dbReference type="STRING" id="215243.A0A0D2DMF8"/>
<dbReference type="GeneID" id="27356798"/>
<dbReference type="Pfam" id="PF04055">
    <property type="entry name" value="Radical_SAM"/>
    <property type="match status" value="1"/>
</dbReference>
<evidence type="ECO:0000256" key="3">
    <source>
        <dbReference type="ARBA" id="ARBA00022691"/>
    </source>
</evidence>
<dbReference type="InterPro" id="IPR006638">
    <property type="entry name" value="Elp3/MiaA/NifB-like_rSAM"/>
</dbReference>
<reference evidence="11 12" key="1">
    <citation type="submission" date="2015-01" db="EMBL/GenBank/DDBJ databases">
        <title>The Genome Sequence of Exophiala oligosperma CBS72588.</title>
        <authorList>
            <consortium name="The Broad Institute Genomics Platform"/>
            <person name="Cuomo C."/>
            <person name="de Hoog S."/>
            <person name="Gorbushina A."/>
            <person name="Stielow B."/>
            <person name="Teixiera M."/>
            <person name="Abouelleil A."/>
            <person name="Chapman S.B."/>
            <person name="Priest M."/>
            <person name="Young S.K."/>
            <person name="Wortman J."/>
            <person name="Nusbaum C."/>
            <person name="Birren B."/>
        </authorList>
    </citation>
    <scope>NUCLEOTIDE SEQUENCE [LARGE SCALE GENOMIC DNA]</scope>
    <source>
        <strain evidence="11 12">CBS 72588</strain>
    </source>
</reference>
<comment type="cofactor">
    <cofactor evidence="1">
        <name>[4Fe-4S] cluster</name>
        <dbReference type="ChEBI" id="CHEBI:49883"/>
    </cofactor>
</comment>
<evidence type="ECO:0000256" key="4">
    <source>
        <dbReference type="ARBA" id="ARBA00022723"/>
    </source>
</evidence>
<dbReference type="PROSITE" id="PS51918">
    <property type="entry name" value="RADICAL_SAM"/>
    <property type="match status" value="1"/>
</dbReference>
<dbReference type="SFLD" id="SFLDS00029">
    <property type="entry name" value="Radical_SAM"/>
    <property type="match status" value="1"/>
</dbReference>
<evidence type="ECO:0000256" key="7">
    <source>
        <dbReference type="ARBA" id="ARBA00023118"/>
    </source>
</evidence>
<keyword evidence="4" id="KW-0479">Metal-binding</keyword>
<dbReference type="GO" id="GO:0051607">
    <property type="term" value="P:defense response to virus"/>
    <property type="evidence" value="ECO:0007669"/>
    <property type="project" value="UniProtKB-KW"/>
</dbReference>
<proteinExistence type="predicted"/>
<feature type="transmembrane region" description="Helical" evidence="9">
    <location>
        <begin position="12"/>
        <end position="34"/>
    </location>
</feature>
<keyword evidence="8" id="KW-0496">Mitochondrion</keyword>
<dbReference type="CDD" id="cd01335">
    <property type="entry name" value="Radical_SAM"/>
    <property type="match status" value="1"/>
</dbReference>
<dbReference type="OrthoDB" id="549750at2759"/>
<dbReference type="PANTHER" id="PTHR21339">
    <property type="entry name" value="RADICAL S-ADENOSYL METHIONINE DOMAIN-CONTAINING PROTEIN 2"/>
    <property type="match status" value="1"/>
</dbReference>
<dbReference type="GO" id="GO:0003824">
    <property type="term" value="F:catalytic activity"/>
    <property type="evidence" value="ECO:0007669"/>
    <property type="project" value="InterPro"/>
</dbReference>
<dbReference type="NCBIfam" id="NF038283">
    <property type="entry name" value="viperin_w_prok"/>
    <property type="match status" value="1"/>
</dbReference>
<dbReference type="SMART" id="SM00729">
    <property type="entry name" value="Elp3"/>
    <property type="match status" value="1"/>
</dbReference>
<dbReference type="Proteomes" id="UP000053342">
    <property type="component" value="Unassembled WGS sequence"/>
</dbReference>
<dbReference type="AlphaFoldDB" id="A0A0D2DMF8"/>
<evidence type="ECO:0000313" key="12">
    <source>
        <dbReference type="Proteomes" id="UP000053342"/>
    </source>
</evidence>
<accession>A0A0D2DMF8</accession>
<dbReference type="HOGENOM" id="CLU_049058_1_0_1"/>
<dbReference type="SUPFAM" id="SSF102114">
    <property type="entry name" value="Radical SAM enzymes"/>
    <property type="match status" value="1"/>
</dbReference>
<evidence type="ECO:0000259" key="10">
    <source>
        <dbReference type="PROSITE" id="PS51918"/>
    </source>
</evidence>
<evidence type="ECO:0000313" key="11">
    <source>
        <dbReference type="EMBL" id="KIW43640.1"/>
    </source>
</evidence>
<sequence length="415" mass="46530">MLFAVVKFLQTTMYYTIYHVSACILCFYLMLWLFKLIGGGLRREPKTVPLSVNYHFTRKCNYKCGFCFHTDTNSYTASMGDAKKALKLLADAGMKKVNFAGGEPFLYAPKLGSMVDYTKRELGLESVSIVSNGSLIREDWIKKHARNLDILAISCDSFDESTNTKIGRGSGQHIAQLRRIAGWCKTYGVMFKLNSVICQYNWDEDMNEHIATLNPYRWVSSSFARCLLVRWKCFQVLIVAGENDGDDTKRDARDFVITDDQFRYFCDKHRHNPSFVPESNALMAKSYLILDEHLRFLDRTGKAPSKSILDVGVDAALASVFWDKDGFKERGGVYAWNQDQVEEADQIKTKAKDEQLMALKNQLGFDLGGNKGGCGGGGSGGCDNAGTDTPEDNNNERGGLLDMEDIGFVFGEPMS</sequence>
<feature type="domain" description="Radical SAM core" evidence="10">
    <location>
        <begin position="42"/>
        <end position="246"/>
    </location>
</feature>
<dbReference type="SFLD" id="SFLDG01088">
    <property type="entry name" value="antiviral_proteins"/>
    <property type="match status" value="1"/>
</dbReference>
<gene>
    <name evidence="11" type="ORF">PV06_04724</name>
</gene>
<dbReference type="InterPro" id="IPR007197">
    <property type="entry name" value="rSAM"/>
</dbReference>
<keyword evidence="12" id="KW-1185">Reference proteome</keyword>
<dbReference type="PANTHER" id="PTHR21339:SF0">
    <property type="entry name" value="S-ADENOSYLMETHIONINE-DEPENDENT NUCLEOTIDE DEHYDRATASE RSAD2"/>
    <property type="match status" value="1"/>
</dbReference>
<evidence type="ECO:0000256" key="2">
    <source>
        <dbReference type="ARBA" id="ARBA00022485"/>
    </source>
</evidence>